<proteinExistence type="predicted"/>
<protein>
    <submittedName>
        <fullName evidence="1">Uncharacterized protein</fullName>
    </submittedName>
</protein>
<comment type="caution">
    <text evidence="1">The sequence shown here is derived from an EMBL/GenBank/DDBJ whole genome shotgun (WGS) entry which is preliminary data.</text>
</comment>
<evidence type="ECO:0000313" key="1">
    <source>
        <dbReference type="EMBL" id="KKZ68211.1"/>
    </source>
</evidence>
<reference evidence="2" key="1">
    <citation type="journal article" date="2015" name="PLoS Genet.">
        <title>The dynamic genome and transcriptome of the human fungal pathogen Blastomyces and close relative Emmonsia.</title>
        <authorList>
            <person name="Munoz J.F."/>
            <person name="Gauthier G.M."/>
            <person name="Desjardins C.A."/>
            <person name="Gallo J.E."/>
            <person name="Holder J."/>
            <person name="Sullivan T.D."/>
            <person name="Marty A.J."/>
            <person name="Carmen J.C."/>
            <person name="Chen Z."/>
            <person name="Ding L."/>
            <person name="Gujja S."/>
            <person name="Magrini V."/>
            <person name="Misas E."/>
            <person name="Mitreva M."/>
            <person name="Priest M."/>
            <person name="Saif S."/>
            <person name="Whiston E.A."/>
            <person name="Young S."/>
            <person name="Zeng Q."/>
            <person name="Goldman W.E."/>
            <person name="Mardis E.R."/>
            <person name="Taylor J.W."/>
            <person name="McEwen J.G."/>
            <person name="Clay O.K."/>
            <person name="Klein B.S."/>
            <person name="Cuomo C.A."/>
        </authorList>
    </citation>
    <scope>NUCLEOTIDE SEQUENCE [LARGE SCALE GENOMIC DNA]</scope>
    <source>
        <strain evidence="2">UAMH 3008</strain>
    </source>
</reference>
<dbReference type="Proteomes" id="UP000034164">
    <property type="component" value="Unassembled WGS sequence"/>
</dbReference>
<dbReference type="VEuPathDB" id="FungiDB:EMCG_06102"/>
<sequence length="91" mass="10407">MHPAFEVVGIVPHPTDQSWNTAKLQRLFEDVVKLARISCKARENGHQTTLKWYLGRVDLAALSSYFEEVARSLSEIEAENDMLTISTNFQR</sequence>
<name>A0A0G2JBW9_9EURO</name>
<evidence type="ECO:0000313" key="2">
    <source>
        <dbReference type="Proteomes" id="UP000034164"/>
    </source>
</evidence>
<organism evidence="1 2">
    <name type="scientific">[Emmonsia] crescens</name>
    <dbReference type="NCBI Taxonomy" id="73230"/>
    <lineage>
        <taxon>Eukaryota</taxon>
        <taxon>Fungi</taxon>
        <taxon>Dikarya</taxon>
        <taxon>Ascomycota</taxon>
        <taxon>Pezizomycotina</taxon>
        <taxon>Eurotiomycetes</taxon>
        <taxon>Eurotiomycetidae</taxon>
        <taxon>Onygenales</taxon>
        <taxon>Ajellomycetaceae</taxon>
        <taxon>Emergomyces</taxon>
    </lineage>
</organism>
<accession>A0A0G2JBW9</accession>
<gene>
    <name evidence="1" type="ORF">EMCG_06102</name>
</gene>
<dbReference type="EMBL" id="LCZI01000140">
    <property type="protein sequence ID" value="KKZ68211.1"/>
    <property type="molecule type" value="Genomic_DNA"/>
</dbReference>
<dbReference type="AlphaFoldDB" id="A0A0G2JBW9"/>